<name>A0A1T4TIS1_9HYPH</name>
<evidence type="ECO:0000313" key="2">
    <source>
        <dbReference type="EMBL" id="SKA40342.1"/>
    </source>
</evidence>
<evidence type="ECO:0000259" key="1">
    <source>
        <dbReference type="Pfam" id="PF10074"/>
    </source>
</evidence>
<organism evidence="2 3">
    <name type="scientific">Enhydrobacter aerosaccus</name>
    <dbReference type="NCBI Taxonomy" id="225324"/>
    <lineage>
        <taxon>Bacteria</taxon>
        <taxon>Pseudomonadati</taxon>
        <taxon>Pseudomonadota</taxon>
        <taxon>Alphaproteobacteria</taxon>
        <taxon>Hyphomicrobiales</taxon>
        <taxon>Enhydrobacter</taxon>
    </lineage>
</organism>
<protein>
    <recommendedName>
        <fullName evidence="1">T6SS Transcription factor RovC-like DNA binding domain-containing protein</fullName>
    </recommendedName>
</protein>
<dbReference type="STRING" id="225324.SAMN02745126_06334"/>
<sequence>MAKAEIVWRPEVVGISVVLVNAPADFVATTLAGKVLTRRVAGERLASNRRHLHIEDAGGSHHVWLIEASSGASLAALVPLDDTASLRIAGLRRFHRLIDGQKSGRMPSAWQLTPRLRRRLVLMIRALDALPAKASYRDMALVFYGPAAVSRDPWKTSSLRGQTIRLVKDAISIRDGGYRQLLKGGTGTGRG</sequence>
<gene>
    <name evidence="2" type="ORF">SAMN02745126_06334</name>
</gene>
<dbReference type="OrthoDB" id="7261891at2"/>
<dbReference type="AlphaFoldDB" id="A0A1T4TIS1"/>
<dbReference type="Proteomes" id="UP000190092">
    <property type="component" value="Unassembled WGS sequence"/>
</dbReference>
<reference evidence="3" key="1">
    <citation type="submission" date="2017-02" db="EMBL/GenBank/DDBJ databases">
        <authorList>
            <person name="Varghese N."/>
            <person name="Submissions S."/>
        </authorList>
    </citation>
    <scope>NUCLEOTIDE SEQUENCE [LARGE SCALE GENOMIC DNA]</scope>
    <source>
        <strain evidence="3">ATCC 27094</strain>
    </source>
</reference>
<dbReference type="EMBL" id="FUWJ01000019">
    <property type="protein sequence ID" value="SKA40342.1"/>
    <property type="molecule type" value="Genomic_DNA"/>
</dbReference>
<dbReference type="RefSeq" id="WP_085938068.1">
    <property type="nucleotide sequence ID" value="NZ_FUWJ01000019.1"/>
</dbReference>
<feature type="domain" description="T6SS Transcription factor RovC-like DNA binding" evidence="1">
    <location>
        <begin position="77"/>
        <end position="183"/>
    </location>
</feature>
<dbReference type="InterPro" id="IPR018754">
    <property type="entry name" value="RovC-like_DNA-bd"/>
</dbReference>
<proteinExistence type="predicted"/>
<accession>A0A1T4TIS1</accession>
<evidence type="ECO:0000313" key="3">
    <source>
        <dbReference type="Proteomes" id="UP000190092"/>
    </source>
</evidence>
<dbReference type="Pfam" id="PF10074">
    <property type="entry name" value="RovC_DNA-bd"/>
    <property type="match status" value="1"/>
</dbReference>
<keyword evidence="3" id="KW-1185">Reference proteome</keyword>